<dbReference type="Gene3D" id="3.30.559.30">
    <property type="entry name" value="Nonribosomal peptide synthetase, condensation domain"/>
    <property type="match status" value="1"/>
</dbReference>
<protein>
    <submittedName>
        <fullName evidence="3">Non-ribosomal peptide synthetase</fullName>
    </submittedName>
</protein>
<dbReference type="InterPro" id="IPR020459">
    <property type="entry name" value="AMP-binding"/>
</dbReference>
<dbReference type="Gene3D" id="3.40.50.980">
    <property type="match status" value="2"/>
</dbReference>
<dbReference type="FunFam" id="3.40.50.980:FF:000001">
    <property type="entry name" value="Non-ribosomal peptide synthetase"/>
    <property type="match status" value="1"/>
</dbReference>
<evidence type="ECO:0000259" key="2">
    <source>
        <dbReference type="Pfam" id="PF00501"/>
    </source>
</evidence>
<dbReference type="SUPFAM" id="SSF52777">
    <property type="entry name" value="CoA-dependent acyltransferases"/>
    <property type="match status" value="1"/>
</dbReference>
<organism evidence="3 4">
    <name type="scientific">Streptomyces hainanensis</name>
    <dbReference type="NCBI Taxonomy" id="402648"/>
    <lineage>
        <taxon>Bacteria</taxon>
        <taxon>Bacillati</taxon>
        <taxon>Actinomycetota</taxon>
        <taxon>Actinomycetes</taxon>
        <taxon>Kitasatosporales</taxon>
        <taxon>Streptomycetaceae</taxon>
        <taxon>Streptomyces</taxon>
    </lineage>
</organism>
<dbReference type="PRINTS" id="PR00154">
    <property type="entry name" value="AMPBINDING"/>
</dbReference>
<name>A0A4R4SC54_9ACTN</name>
<dbReference type="AlphaFoldDB" id="A0A4R4SC54"/>
<evidence type="ECO:0000313" key="3">
    <source>
        <dbReference type="EMBL" id="TDC59774.1"/>
    </source>
</evidence>
<dbReference type="GO" id="GO:0005737">
    <property type="term" value="C:cytoplasm"/>
    <property type="evidence" value="ECO:0007669"/>
    <property type="project" value="TreeGrafter"/>
</dbReference>
<dbReference type="GO" id="GO:0043041">
    <property type="term" value="P:amino acid activation for nonribosomal peptide biosynthetic process"/>
    <property type="evidence" value="ECO:0007669"/>
    <property type="project" value="TreeGrafter"/>
</dbReference>
<dbReference type="PANTHER" id="PTHR45527:SF10">
    <property type="entry name" value="PYOCHELIN SYNTHASE PCHF"/>
    <property type="match status" value="1"/>
</dbReference>
<keyword evidence="1" id="KW-0436">Ligase</keyword>
<reference evidence="3 4" key="1">
    <citation type="submission" date="2019-03" db="EMBL/GenBank/DDBJ databases">
        <title>Draft genome sequences of novel Actinobacteria.</title>
        <authorList>
            <person name="Sahin N."/>
            <person name="Ay H."/>
            <person name="Saygin H."/>
        </authorList>
    </citation>
    <scope>NUCLEOTIDE SEQUENCE [LARGE SCALE GENOMIC DNA]</scope>
    <source>
        <strain evidence="3 4">DSM 41900</strain>
    </source>
</reference>
<dbReference type="GO" id="GO:0016874">
    <property type="term" value="F:ligase activity"/>
    <property type="evidence" value="ECO:0007669"/>
    <property type="project" value="UniProtKB-KW"/>
</dbReference>
<dbReference type="Proteomes" id="UP000295345">
    <property type="component" value="Unassembled WGS sequence"/>
</dbReference>
<feature type="domain" description="AMP-dependent synthetase/ligase" evidence="2">
    <location>
        <begin position="171"/>
        <end position="353"/>
    </location>
</feature>
<dbReference type="RefSeq" id="WP_165956382.1">
    <property type="nucleotide sequence ID" value="NZ_SMKI01000858.1"/>
</dbReference>
<gene>
    <name evidence="3" type="ORF">E1283_36465</name>
</gene>
<evidence type="ECO:0000313" key="4">
    <source>
        <dbReference type="Proteomes" id="UP000295345"/>
    </source>
</evidence>
<proteinExistence type="predicted"/>
<evidence type="ECO:0000256" key="1">
    <source>
        <dbReference type="ARBA" id="ARBA00022598"/>
    </source>
</evidence>
<comment type="caution">
    <text evidence="3">The sequence shown here is derived from an EMBL/GenBank/DDBJ whole genome shotgun (WGS) entry which is preliminary data.</text>
</comment>
<feature type="non-terminal residue" evidence="3">
    <location>
        <position position="357"/>
    </location>
</feature>
<dbReference type="InterPro" id="IPR000873">
    <property type="entry name" value="AMP-dep_synth/lig_dom"/>
</dbReference>
<dbReference type="PANTHER" id="PTHR45527">
    <property type="entry name" value="NONRIBOSOMAL PEPTIDE SYNTHETASE"/>
    <property type="match status" value="1"/>
</dbReference>
<dbReference type="GO" id="GO:0031177">
    <property type="term" value="F:phosphopantetheine binding"/>
    <property type="evidence" value="ECO:0007669"/>
    <property type="project" value="TreeGrafter"/>
</dbReference>
<accession>A0A4R4SC54</accession>
<dbReference type="GO" id="GO:0044550">
    <property type="term" value="P:secondary metabolite biosynthetic process"/>
    <property type="evidence" value="ECO:0007669"/>
    <property type="project" value="TreeGrafter"/>
</dbReference>
<keyword evidence="4" id="KW-1185">Reference proteome</keyword>
<sequence length="357" mass="39741">MDNREREPFEVRARRLQERLWNDLSHQYVSGVRVLRELMRHQGGMDRALMPVVLTSTLALSDDDPNSLEKLLTPVHNISQTPQVWLDYQVQEREGELLFNWDVVEELFPEGMVGDMFAAHHTLLQNLADDGAEWQAVEAQPLPARHQRVLEHGTGPDHEIPEKLAQDFFLEQVGRRPDQVAVVTSGRSVTYRELRHEANQVAWWLRDQGVRPGSLVGIVMDKGWEQVVAAYGVLLSGAAYLPVDPGAPAERLVGLLERGEVGLVLTQSHLDASLSWPDGISRLCVDRPLPDGLDGSVSPEPVRGGDDLAYALFTSGSTGQPKGVMIGHRGLVNALQETMREFRITDTDRALGLTALH</sequence>
<dbReference type="Pfam" id="PF00501">
    <property type="entry name" value="AMP-binding"/>
    <property type="match status" value="1"/>
</dbReference>
<dbReference type="SUPFAM" id="SSF56801">
    <property type="entry name" value="Acetyl-CoA synthetase-like"/>
    <property type="match status" value="1"/>
</dbReference>
<dbReference type="EMBL" id="SMKI01000858">
    <property type="protein sequence ID" value="TDC59774.1"/>
    <property type="molecule type" value="Genomic_DNA"/>
</dbReference>